<protein>
    <submittedName>
        <fullName evidence="2">ATP-grasp enzyme</fullName>
    </submittedName>
</protein>
<evidence type="ECO:0000313" key="3">
    <source>
        <dbReference type="Proteomes" id="UP000053372"/>
    </source>
</evidence>
<evidence type="ECO:0000256" key="1">
    <source>
        <dbReference type="SAM" id="Phobius"/>
    </source>
</evidence>
<dbReference type="RefSeq" id="WP_027843118.1">
    <property type="nucleotide sequence ID" value="NZ_LMTZ01000151.1"/>
</dbReference>
<gene>
    <name evidence="2" type="ORF">BC008_38345</name>
</gene>
<feature type="transmembrane region" description="Helical" evidence="1">
    <location>
        <begin position="30"/>
        <end position="53"/>
    </location>
</feature>
<proteinExistence type="predicted"/>
<keyword evidence="1" id="KW-0472">Membrane</keyword>
<organism evidence="2 3">
    <name type="scientific">Mastigocoleus testarum BC008</name>
    <dbReference type="NCBI Taxonomy" id="371196"/>
    <lineage>
        <taxon>Bacteria</taxon>
        <taxon>Bacillati</taxon>
        <taxon>Cyanobacteriota</taxon>
        <taxon>Cyanophyceae</taxon>
        <taxon>Nostocales</taxon>
        <taxon>Hapalosiphonaceae</taxon>
        <taxon>Mastigocoleus</taxon>
    </lineage>
</organism>
<dbReference type="EMBL" id="LMTZ01000151">
    <property type="protein sequence ID" value="KST62691.1"/>
    <property type="molecule type" value="Genomic_DNA"/>
</dbReference>
<accession>A0A0V7ZDZ8</accession>
<name>A0A0V7ZDZ8_9CYAN</name>
<comment type="caution">
    <text evidence="2">The sequence shown here is derived from an EMBL/GenBank/DDBJ whole genome shotgun (WGS) entry which is preliminary data.</text>
</comment>
<dbReference type="NCBIfam" id="NF005315">
    <property type="entry name" value="PRK06849.1"/>
    <property type="match status" value="1"/>
</dbReference>
<dbReference type="SUPFAM" id="SSF56059">
    <property type="entry name" value="Glutathione synthetase ATP-binding domain-like"/>
    <property type="match status" value="1"/>
</dbReference>
<sequence>MAQSVFSSNFDNKITSMSLKTNLKVILKNIATLGLLLLALPFNVLIVTLSLIFQRFGIKGKNIDSEAVEPKNILISGGKMTKALQLARSFHAAGHRVVLMETHKYWLSGHRFSNSVDKFYTISVPEKNLQAYIQDLIDIIKKENIDVYIPVTSPVASYYDSLAKPIISEHCQVFHLDVEITEMLDDKFTFSQRAGGMGLSVPKSFKITAPEQVFNFDFSGETRKYILKSIPYDSVRRLDLTKLPCDTLEQMEAFVRSLPISPQKPWIMQEFIPGKEYCTHSTVRDGEVRLHCCCESSAFQVNYENIEHSKIREWVTHFLGELGVTGQLSFDFIEAEDGEVYAIECNPRTHSAITTFYNHPEVANAYIGQQPQVEPIEPLVHSKPTYWLYHEIWRLTGIRSSGQLRNWLVNIWRGTDAIYQFNDPLPFLMVHHWQIPLLLLQNLLKLKGWTRIDFNIGKLVESGGD</sequence>
<evidence type="ECO:0000313" key="2">
    <source>
        <dbReference type="EMBL" id="KST62691.1"/>
    </source>
</evidence>
<reference evidence="2 3" key="1">
    <citation type="journal article" date="2015" name="Genome Announc.">
        <title>Draft Genome of the Euendolithic (true boring) Cyanobacterium Mastigocoleus testarum strain BC008.</title>
        <authorList>
            <person name="Guida B.S."/>
            <person name="Garcia-Pichel F."/>
        </authorList>
    </citation>
    <scope>NUCLEOTIDE SEQUENCE [LARGE SCALE GENOMIC DNA]</scope>
    <source>
        <strain evidence="2 3">BC008</strain>
    </source>
</reference>
<keyword evidence="1" id="KW-1133">Transmembrane helix</keyword>
<dbReference type="Gene3D" id="3.30.470.20">
    <property type="entry name" value="ATP-grasp fold, B domain"/>
    <property type="match status" value="1"/>
</dbReference>
<dbReference type="Gene3D" id="3.40.50.20">
    <property type="match status" value="1"/>
</dbReference>
<dbReference type="Proteomes" id="UP000053372">
    <property type="component" value="Unassembled WGS sequence"/>
</dbReference>
<dbReference type="OrthoDB" id="40611at2"/>
<keyword evidence="3" id="KW-1185">Reference proteome</keyword>
<keyword evidence="1" id="KW-0812">Transmembrane</keyword>
<dbReference type="AlphaFoldDB" id="A0A0V7ZDZ8"/>